<feature type="transmembrane region" description="Helical" evidence="1">
    <location>
        <begin position="54"/>
        <end position="78"/>
    </location>
</feature>
<reference evidence="3" key="1">
    <citation type="journal article" date="2019" name="Int. J. Syst. Evol. Microbiol.">
        <title>The Global Catalogue of Microorganisms (GCM) 10K type strain sequencing project: providing services to taxonomists for standard genome sequencing and annotation.</title>
        <authorList>
            <consortium name="The Broad Institute Genomics Platform"/>
            <consortium name="The Broad Institute Genome Sequencing Center for Infectious Disease"/>
            <person name="Wu L."/>
            <person name="Ma J."/>
        </authorList>
    </citation>
    <scope>NUCLEOTIDE SEQUENCE [LARGE SCALE GENOMIC DNA]</scope>
    <source>
        <strain evidence="3">CGMCC 4.7139</strain>
    </source>
</reference>
<feature type="transmembrane region" description="Helical" evidence="1">
    <location>
        <begin position="17"/>
        <end position="34"/>
    </location>
</feature>
<comment type="caution">
    <text evidence="2">The sequence shown here is derived from an EMBL/GenBank/DDBJ whole genome shotgun (WGS) entry which is preliminary data.</text>
</comment>
<proteinExistence type="predicted"/>
<evidence type="ECO:0000313" key="2">
    <source>
        <dbReference type="EMBL" id="MFC4612878.1"/>
    </source>
</evidence>
<dbReference type="InterPro" id="IPR001646">
    <property type="entry name" value="5peptide_repeat"/>
</dbReference>
<dbReference type="PANTHER" id="PTHR14136:SF17">
    <property type="entry name" value="BTB_POZ DOMAIN-CONTAINING PROTEIN KCTD9"/>
    <property type="match status" value="1"/>
</dbReference>
<name>A0ABV9GIA8_9ACTN</name>
<dbReference type="Pfam" id="PF00805">
    <property type="entry name" value="Pentapeptide"/>
    <property type="match status" value="1"/>
</dbReference>
<dbReference type="Gene3D" id="2.160.20.80">
    <property type="entry name" value="E3 ubiquitin-protein ligase SopA"/>
    <property type="match status" value="1"/>
</dbReference>
<evidence type="ECO:0000313" key="3">
    <source>
        <dbReference type="Proteomes" id="UP001595993"/>
    </source>
</evidence>
<dbReference type="PANTHER" id="PTHR14136">
    <property type="entry name" value="BTB_POZ DOMAIN-CONTAINING PROTEIN KCTD9"/>
    <property type="match status" value="1"/>
</dbReference>
<keyword evidence="1" id="KW-0472">Membrane</keyword>
<accession>A0ABV9GIA8</accession>
<gene>
    <name evidence="2" type="ORF">ACFO9E_34795</name>
</gene>
<protein>
    <submittedName>
        <fullName evidence="2">Pentapeptide repeat-containing protein</fullName>
    </submittedName>
</protein>
<dbReference type="RefSeq" id="WP_381203330.1">
    <property type="nucleotide sequence ID" value="NZ_JBHSFE010000039.1"/>
</dbReference>
<dbReference type="Proteomes" id="UP001595993">
    <property type="component" value="Unassembled WGS sequence"/>
</dbReference>
<dbReference type="EMBL" id="JBHSFE010000039">
    <property type="protein sequence ID" value="MFC4612878.1"/>
    <property type="molecule type" value="Genomic_DNA"/>
</dbReference>
<evidence type="ECO:0000256" key="1">
    <source>
        <dbReference type="SAM" id="Phobius"/>
    </source>
</evidence>
<sequence>MTNSVTSVWRWTQQHPLIIILVTAGVCLFGWLLWQGPWVLDQPHLDDTKPGPASVVSGFRTAVVASGAGVVAGVGLAYTHLTLKDTRANNERQAELTREGQITDRYTNAVKHLASEELIEQLGGIYALGRIMRDSEKDHTMVVEVIAAFIRKHAPASSPVDESAPQAPGDSEFEPDERVQVALTVLARRPPGREEPFKTDLSRIDLRGANLGGANLAGVNLIESQLQSAYLSGANLKGALLYGTRLEDADLDEAKLQKTQGLTVEQVVLARVTSKTKLPADLAADPRVVERIAAGER</sequence>
<dbReference type="SUPFAM" id="SSF141571">
    <property type="entry name" value="Pentapeptide repeat-like"/>
    <property type="match status" value="1"/>
</dbReference>
<keyword evidence="1" id="KW-0812">Transmembrane</keyword>
<keyword evidence="3" id="KW-1185">Reference proteome</keyword>
<organism evidence="2 3">
    <name type="scientific">Streptomyces maoxianensis</name>
    <dbReference type="NCBI Taxonomy" id="1459942"/>
    <lineage>
        <taxon>Bacteria</taxon>
        <taxon>Bacillati</taxon>
        <taxon>Actinomycetota</taxon>
        <taxon>Actinomycetes</taxon>
        <taxon>Kitasatosporales</taxon>
        <taxon>Streptomycetaceae</taxon>
        <taxon>Streptomyces</taxon>
    </lineage>
</organism>
<keyword evidence="1" id="KW-1133">Transmembrane helix</keyword>
<dbReference type="InterPro" id="IPR051082">
    <property type="entry name" value="Pentapeptide-BTB/POZ_domain"/>
</dbReference>